<feature type="non-terminal residue" evidence="2">
    <location>
        <position position="52"/>
    </location>
</feature>
<evidence type="ECO:0000256" key="1">
    <source>
        <dbReference type="SAM" id="MobiDB-lite"/>
    </source>
</evidence>
<feature type="region of interest" description="Disordered" evidence="1">
    <location>
        <begin position="23"/>
        <end position="52"/>
    </location>
</feature>
<evidence type="ECO:0000313" key="2">
    <source>
        <dbReference type="EMBL" id="KAK7879824.1"/>
    </source>
</evidence>
<dbReference type="Proteomes" id="UP001460270">
    <property type="component" value="Unassembled WGS sequence"/>
</dbReference>
<comment type="caution">
    <text evidence="2">The sequence shown here is derived from an EMBL/GenBank/DDBJ whole genome shotgun (WGS) entry which is preliminary data.</text>
</comment>
<dbReference type="EMBL" id="JBBPFD010000193">
    <property type="protein sequence ID" value="KAK7879824.1"/>
    <property type="molecule type" value="Genomic_DNA"/>
</dbReference>
<gene>
    <name evidence="2" type="ORF">WMY93_033506</name>
</gene>
<protein>
    <submittedName>
        <fullName evidence="2">Uncharacterized protein</fullName>
    </submittedName>
</protein>
<evidence type="ECO:0000313" key="3">
    <source>
        <dbReference type="Proteomes" id="UP001460270"/>
    </source>
</evidence>
<feature type="compositionally biased region" description="Basic and acidic residues" evidence="1">
    <location>
        <begin position="37"/>
        <end position="52"/>
    </location>
</feature>
<reference evidence="3" key="1">
    <citation type="submission" date="2024-04" db="EMBL/GenBank/DDBJ databases">
        <title>Salinicola lusitanus LLJ914,a marine bacterium isolated from the Okinawa Trough.</title>
        <authorList>
            <person name="Li J."/>
        </authorList>
    </citation>
    <scope>NUCLEOTIDE SEQUENCE [LARGE SCALE GENOMIC DNA]</scope>
</reference>
<name>A0AAW0MT44_9GOBI</name>
<dbReference type="AlphaFoldDB" id="A0AAW0MT44"/>
<accession>A0AAW0MT44</accession>
<keyword evidence="3" id="KW-1185">Reference proteome</keyword>
<organism evidence="2 3">
    <name type="scientific">Mugilogobius chulae</name>
    <name type="common">yellowstripe goby</name>
    <dbReference type="NCBI Taxonomy" id="88201"/>
    <lineage>
        <taxon>Eukaryota</taxon>
        <taxon>Metazoa</taxon>
        <taxon>Chordata</taxon>
        <taxon>Craniata</taxon>
        <taxon>Vertebrata</taxon>
        <taxon>Euteleostomi</taxon>
        <taxon>Actinopterygii</taxon>
        <taxon>Neopterygii</taxon>
        <taxon>Teleostei</taxon>
        <taxon>Neoteleostei</taxon>
        <taxon>Acanthomorphata</taxon>
        <taxon>Gobiaria</taxon>
        <taxon>Gobiiformes</taxon>
        <taxon>Gobioidei</taxon>
        <taxon>Gobiidae</taxon>
        <taxon>Gobionellinae</taxon>
        <taxon>Mugilogobius</taxon>
    </lineage>
</organism>
<proteinExistence type="predicted"/>
<sequence>VKIWDFSFKNLDLNHLLDPATTSKQQEVLRKSTRAARGQDSRAEETTRLKTK</sequence>
<feature type="non-terminal residue" evidence="2">
    <location>
        <position position="1"/>
    </location>
</feature>